<name>A0AAD4N1F6_9BILA</name>
<feature type="region of interest" description="Disordered" evidence="1">
    <location>
        <begin position="25"/>
        <end position="81"/>
    </location>
</feature>
<evidence type="ECO:0000256" key="1">
    <source>
        <dbReference type="SAM" id="MobiDB-lite"/>
    </source>
</evidence>
<feature type="chain" id="PRO_5042238757" evidence="2">
    <location>
        <begin position="24"/>
        <end position="151"/>
    </location>
</feature>
<dbReference type="Proteomes" id="UP001201812">
    <property type="component" value="Unassembled WGS sequence"/>
</dbReference>
<protein>
    <submittedName>
        <fullName evidence="3">Uncharacterized protein</fullName>
    </submittedName>
</protein>
<gene>
    <name evidence="3" type="ORF">DdX_10223</name>
</gene>
<feature type="compositionally biased region" description="Low complexity" evidence="1">
    <location>
        <begin position="30"/>
        <end position="39"/>
    </location>
</feature>
<accession>A0AAD4N1F6</accession>
<keyword evidence="4" id="KW-1185">Reference proteome</keyword>
<reference evidence="3" key="1">
    <citation type="submission" date="2022-01" db="EMBL/GenBank/DDBJ databases">
        <title>Genome Sequence Resource for Two Populations of Ditylenchus destructor, the Migratory Endoparasitic Phytonematode.</title>
        <authorList>
            <person name="Zhang H."/>
            <person name="Lin R."/>
            <person name="Xie B."/>
        </authorList>
    </citation>
    <scope>NUCLEOTIDE SEQUENCE</scope>
    <source>
        <strain evidence="3">BazhouSP</strain>
    </source>
</reference>
<sequence>MKTIIILALTITISILVLQECSATTQNNGSSSSSSSSSSSEEETKAGTKLVHRHNFDGEQVQLRPAHTEMGPPEEMKSPRVLSRRRRFLCDEFTGDQLCFAPPFSLRCRCGAAGCFMGKCTCNQCGFYTGYSHHYPPSHHHSPAENHSLDE</sequence>
<evidence type="ECO:0000313" key="3">
    <source>
        <dbReference type="EMBL" id="KAI1711345.1"/>
    </source>
</evidence>
<comment type="caution">
    <text evidence="3">The sequence shown here is derived from an EMBL/GenBank/DDBJ whole genome shotgun (WGS) entry which is preliminary data.</text>
</comment>
<dbReference type="EMBL" id="JAKKPZ010000022">
    <property type="protein sequence ID" value="KAI1711345.1"/>
    <property type="molecule type" value="Genomic_DNA"/>
</dbReference>
<keyword evidence="2" id="KW-0732">Signal</keyword>
<feature type="signal peptide" evidence="2">
    <location>
        <begin position="1"/>
        <end position="23"/>
    </location>
</feature>
<organism evidence="3 4">
    <name type="scientific">Ditylenchus destructor</name>
    <dbReference type="NCBI Taxonomy" id="166010"/>
    <lineage>
        <taxon>Eukaryota</taxon>
        <taxon>Metazoa</taxon>
        <taxon>Ecdysozoa</taxon>
        <taxon>Nematoda</taxon>
        <taxon>Chromadorea</taxon>
        <taxon>Rhabditida</taxon>
        <taxon>Tylenchina</taxon>
        <taxon>Tylenchomorpha</taxon>
        <taxon>Sphaerularioidea</taxon>
        <taxon>Anguinidae</taxon>
        <taxon>Anguininae</taxon>
        <taxon>Ditylenchus</taxon>
    </lineage>
</organism>
<proteinExistence type="predicted"/>
<evidence type="ECO:0000313" key="4">
    <source>
        <dbReference type="Proteomes" id="UP001201812"/>
    </source>
</evidence>
<dbReference type="AlphaFoldDB" id="A0AAD4N1F6"/>
<evidence type="ECO:0000256" key="2">
    <source>
        <dbReference type="SAM" id="SignalP"/>
    </source>
</evidence>